<accession>A0A858RAA9</accession>
<feature type="transmembrane region" description="Helical" evidence="11">
    <location>
        <begin position="198"/>
        <end position="222"/>
    </location>
</feature>
<evidence type="ECO:0000313" key="14">
    <source>
        <dbReference type="Proteomes" id="UP000501891"/>
    </source>
</evidence>
<dbReference type="Pfam" id="PF05231">
    <property type="entry name" value="MASE1"/>
    <property type="match status" value="1"/>
</dbReference>
<dbReference type="SMART" id="SM00387">
    <property type="entry name" value="HATPase_c"/>
    <property type="match status" value="1"/>
</dbReference>
<comment type="catalytic activity">
    <reaction evidence="1">
        <text>ATP + protein L-histidine = ADP + protein N-phospho-L-histidine.</text>
        <dbReference type="EC" id="2.7.13.3"/>
    </reaction>
</comment>
<evidence type="ECO:0000256" key="8">
    <source>
        <dbReference type="ARBA" id="ARBA00023136"/>
    </source>
</evidence>
<keyword evidence="6 11" id="KW-0812">Transmembrane</keyword>
<feature type="region of interest" description="Disordered" evidence="10">
    <location>
        <begin position="494"/>
        <end position="517"/>
    </location>
</feature>
<gene>
    <name evidence="13" type="ORF">HHL28_14105</name>
</gene>
<dbReference type="GO" id="GO:0000155">
    <property type="term" value="F:phosphorelay sensor kinase activity"/>
    <property type="evidence" value="ECO:0007669"/>
    <property type="project" value="InterPro"/>
</dbReference>
<evidence type="ECO:0000256" key="5">
    <source>
        <dbReference type="ARBA" id="ARBA00022553"/>
    </source>
</evidence>
<evidence type="ECO:0000259" key="12">
    <source>
        <dbReference type="PROSITE" id="PS50109"/>
    </source>
</evidence>
<feature type="transmembrane region" description="Helical" evidence="11">
    <location>
        <begin position="81"/>
        <end position="102"/>
    </location>
</feature>
<dbReference type="CDD" id="cd00075">
    <property type="entry name" value="HATPase"/>
    <property type="match status" value="1"/>
</dbReference>
<keyword evidence="7 11" id="KW-1133">Transmembrane helix</keyword>
<dbReference type="EMBL" id="CP051775">
    <property type="protein sequence ID" value="QJE74073.1"/>
    <property type="molecule type" value="Genomic_DNA"/>
</dbReference>
<evidence type="ECO:0000256" key="4">
    <source>
        <dbReference type="ARBA" id="ARBA00022475"/>
    </source>
</evidence>
<dbReference type="PRINTS" id="PR00344">
    <property type="entry name" value="BCTRLSENSOR"/>
</dbReference>
<evidence type="ECO:0000256" key="1">
    <source>
        <dbReference type="ARBA" id="ARBA00000085"/>
    </source>
</evidence>
<feature type="compositionally biased region" description="Basic and acidic residues" evidence="10">
    <location>
        <begin position="499"/>
        <end position="517"/>
    </location>
</feature>
<dbReference type="SUPFAM" id="SSF55874">
    <property type="entry name" value="ATPase domain of HSP90 chaperone/DNA topoisomerase II/histidine kinase"/>
    <property type="match status" value="1"/>
</dbReference>
<dbReference type="Pfam" id="PF02518">
    <property type="entry name" value="HATPase_c"/>
    <property type="match status" value="1"/>
</dbReference>
<keyword evidence="5" id="KW-0597">Phosphoprotein</keyword>
<evidence type="ECO:0000256" key="6">
    <source>
        <dbReference type="ARBA" id="ARBA00022692"/>
    </source>
</evidence>
<keyword evidence="14" id="KW-1185">Reference proteome</keyword>
<dbReference type="Gene3D" id="1.10.287.130">
    <property type="match status" value="1"/>
</dbReference>
<comment type="subcellular location">
    <subcellularLocation>
        <location evidence="2">Cell membrane</location>
        <topology evidence="2">Multi-pass membrane protein</topology>
    </subcellularLocation>
</comment>
<evidence type="ECO:0000313" key="13">
    <source>
        <dbReference type="EMBL" id="QJE74073.1"/>
    </source>
</evidence>
<keyword evidence="8 11" id="KW-0472">Membrane</keyword>
<proteinExistence type="predicted"/>
<evidence type="ECO:0000256" key="2">
    <source>
        <dbReference type="ARBA" id="ARBA00004651"/>
    </source>
</evidence>
<dbReference type="InterPro" id="IPR005467">
    <property type="entry name" value="His_kinase_dom"/>
</dbReference>
<dbReference type="KEGG" id="acru:HHL28_14105"/>
<protein>
    <recommendedName>
        <fullName evidence="3">histidine kinase</fullName>
        <ecNumber evidence="3">2.7.13.3</ecNumber>
    </recommendedName>
</protein>
<sequence length="517" mass="54017">MAATGQVGFALPAAVGSALPALASVWLLRRLSGGGPLLDDLGGLAKFFLVAVLAATTLGAGVGVAALAANGMLGEAGPLSVWLVWWLGDAMGVLVVAPPLLLLSGLRGGAGVGASWYRVAEALLLATGVALTLALLSTEALPPWLREAARPLMFLMVLWSALRFGQAGAAVTVLSIAAALVVVTAAGQGPFARGSFQASFAMLHAALFALSTTGLALGTVVAGQRRAAAAERLAREQAERALARLRATQDGLVRAEKMASLGRLVAGITHEVATPIGSALAAATRLGEETGHMATALATGTLRRDQTKDYLDATAQAARILQANMERAARLVESFKHVAVDRARQDRRRVELRGHVEEVVISLRPQIRKTPHLVLVEGAFRLEVDIFPDAVAQLVSNLVGNALRHAFPDGRSGTITVTVDSRPDGWVELRVSDDGQGIPPALRDRVFEPFFTTQRDDGGSGLGLYMAYTQVAGRLGGTLALERTGPDGTTFLACFPPESPDRPANETATADREPQPA</sequence>
<keyword evidence="4" id="KW-1003">Cell membrane</keyword>
<evidence type="ECO:0000256" key="10">
    <source>
        <dbReference type="SAM" id="MobiDB-lite"/>
    </source>
</evidence>
<keyword evidence="9" id="KW-0175">Coiled coil</keyword>
<organism evidence="13 14">
    <name type="scientific">Aerophototrophica crusticola</name>
    <dbReference type="NCBI Taxonomy" id="1709002"/>
    <lineage>
        <taxon>Bacteria</taxon>
        <taxon>Pseudomonadati</taxon>
        <taxon>Pseudomonadota</taxon>
        <taxon>Alphaproteobacteria</taxon>
        <taxon>Rhodospirillales</taxon>
        <taxon>Rhodospirillaceae</taxon>
        <taxon>Aerophototrophica</taxon>
    </lineage>
</organism>
<dbReference type="InterPro" id="IPR007895">
    <property type="entry name" value="MASE1"/>
</dbReference>
<dbReference type="PANTHER" id="PTHR43065">
    <property type="entry name" value="SENSOR HISTIDINE KINASE"/>
    <property type="match status" value="1"/>
</dbReference>
<dbReference type="Gene3D" id="3.30.565.10">
    <property type="entry name" value="Histidine kinase-like ATPase, C-terminal domain"/>
    <property type="match status" value="1"/>
</dbReference>
<dbReference type="InterPro" id="IPR036890">
    <property type="entry name" value="HATPase_C_sf"/>
</dbReference>
<feature type="transmembrane region" description="Helical" evidence="11">
    <location>
        <begin position="47"/>
        <end position="69"/>
    </location>
</feature>
<dbReference type="InterPro" id="IPR004358">
    <property type="entry name" value="Sig_transdc_His_kin-like_C"/>
</dbReference>
<name>A0A858RAA9_9PROT</name>
<feature type="transmembrane region" description="Helical" evidence="11">
    <location>
        <begin position="122"/>
        <end position="141"/>
    </location>
</feature>
<evidence type="ECO:0000256" key="9">
    <source>
        <dbReference type="SAM" id="Coils"/>
    </source>
</evidence>
<evidence type="ECO:0000256" key="3">
    <source>
        <dbReference type="ARBA" id="ARBA00012438"/>
    </source>
</evidence>
<evidence type="ECO:0000256" key="7">
    <source>
        <dbReference type="ARBA" id="ARBA00022989"/>
    </source>
</evidence>
<dbReference type="Proteomes" id="UP000501891">
    <property type="component" value="Chromosome"/>
</dbReference>
<feature type="coiled-coil region" evidence="9">
    <location>
        <begin position="228"/>
        <end position="255"/>
    </location>
</feature>
<dbReference type="EC" id="2.7.13.3" evidence="3"/>
<dbReference type="InterPro" id="IPR003594">
    <property type="entry name" value="HATPase_dom"/>
</dbReference>
<dbReference type="PANTHER" id="PTHR43065:SF47">
    <property type="match status" value="1"/>
</dbReference>
<dbReference type="InterPro" id="IPR003661">
    <property type="entry name" value="HisK_dim/P_dom"/>
</dbReference>
<dbReference type="GO" id="GO:0005886">
    <property type="term" value="C:plasma membrane"/>
    <property type="evidence" value="ECO:0007669"/>
    <property type="project" value="UniProtKB-SubCell"/>
</dbReference>
<feature type="transmembrane region" description="Helical" evidence="11">
    <location>
        <begin position="153"/>
        <end position="186"/>
    </location>
</feature>
<dbReference type="AlphaFoldDB" id="A0A858RAA9"/>
<evidence type="ECO:0000256" key="11">
    <source>
        <dbReference type="SAM" id="Phobius"/>
    </source>
</evidence>
<reference evidence="13" key="1">
    <citation type="submission" date="2020-04" db="EMBL/GenBank/DDBJ databases">
        <title>A desert anoxygenic phototrophic bacterium fixes CO2 using RubisCO under aerobic conditions.</title>
        <authorList>
            <person name="Tang K."/>
        </authorList>
    </citation>
    <scope>NUCLEOTIDE SEQUENCE [LARGE SCALE GENOMIC DNA]</scope>
    <source>
        <strain evidence="13">MIMtkB3</strain>
    </source>
</reference>
<feature type="domain" description="Histidine kinase" evidence="12">
    <location>
        <begin position="267"/>
        <end position="499"/>
    </location>
</feature>
<dbReference type="CDD" id="cd00082">
    <property type="entry name" value="HisKA"/>
    <property type="match status" value="1"/>
</dbReference>
<dbReference type="PROSITE" id="PS50109">
    <property type="entry name" value="HIS_KIN"/>
    <property type="match status" value="1"/>
</dbReference>